<reference evidence="2" key="1">
    <citation type="submission" date="2022-10" db="EMBL/GenBank/DDBJ databases">
        <authorList>
            <person name="Chen Y."/>
            <person name="Dougan E. K."/>
            <person name="Chan C."/>
            <person name="Rhodes N."/>
            <person name="Thang M."/>
        </authorList>
    </citation>
    <scope>NUCLEOTIDE SEQUENCE</scope>
</reference>
<evidence type="ECO:0000313" key="2">
    <source>
        <dbReference type="EMBL" id="CAI4014872.1"/>
    </source>
</evidence>
<proteinExistence type="predicted"/>
<accession>A0A9P1DQP3</accession>
<keyword evidence="4" id="KW-1185">Reference proteome</keyword>
<reference evidence="3" key="2">
    <citation type="submission" date="2024-04" db="EMBL/GenBank/DDBJ databases">
        <authorList>
            <person name="Chen Y."/>
            <person name="Shah S."/>
            <person name="Dougan E. K."/>
            <person name="Thang M."/>
            <person name="Chan C."/>
        </authorList>
    </citation>
    <scope>NUCLEOTIDE SEQUENCE [LARGE SCALE GENOMIC DNA]</scope>
</reference>
<comment type="caution">
    <text evidence="2">The sequence shown here is derived from an EMBL/GenBank/DDBJ whole genome shotgun (WGS) entry which is preliminary data.</text>
</comment>
<organism evidence="2">
    <name type="scientific">Cladocopium goreaui</name>
    <dbReference type="NCBI Taxonomy" id="2562237"/>
    <lineage>
        <taxon>Eukaryota</taxon>
        <taxon>Sar</taxon>
        <taxon>Alveolata</taxon>
        <taxon>Dinophyceae</taxon>
        <taxon>Suessiales</taxon>
        <taxon>Symbiodiniaceae</taxon>
        <taxon>Cladocopium</taxon>
    </lineage>
</organism>
<name>A0A9P1DQP3_9DINO</name>
<sequence>MSDDAAATPPAAAVPAGAAPLTRGQDQLPALRTARGVLKQQLKESTKEIRKEA</sequence>
<feature type="compositionally biased region" description="Low complexity" evidence="1">
    <location>
        <begin position="1"/>
        <end position="20"/>
    </location>
</feature>
<feature type="non-terminal residue" evidence="2">
    <location>
        <position position="53"/>
    </location>
</feature>
<dbReference type="EMBL" id="CAMXCT020006504">
    <property type="protein sequence ID" value="CAL1168247.1"/>
    <property type="molecule type" value="Genomic_DNA"/>
</dbReference>
<feature type="region of interest" description="Disordered" evidence="1">
    <location>
        <begin position="1"/>
        <end position="28"/>
    </location>
</feature>
<dbReference type="AlphaFoldDB" id="A0A9P1DQP3"/>
<dbReference type="EMBL" id="CAMXCT010006504">
    <property type="protein sequence ID" value="CAI4014872.1"/>
    <property type="molecule type" value="Genomic_DNA"/>
</dbReference>
<evidence type="ECO:0000313" key="4">
    <source>
        <dbReference type="Proteomes" id="UP001152797"/>
    </source>
</evidence>
<evidence type="ECO:0000256" key="1">
    <source>
        <dbReference type="SAM" id="MobiDB-lite"/>
    </source>
</evidence>
<protein>
    <submittedName>
        <fullName evidence="2">Uncharacterized protein</fullName>
    </submittedName>
</protein>
<gene>
    <name evidence="2" type="ORF">C1SCF055_LOCUS39735</name>
</gene>
<evidence type="ECO:0000313" key="3">
    <source>
        <dbReference type="EMBL" id="CAL1168247.1"/>
    </source>
</evidence>
<dbReference type="EMBL" id="CAMXCT030006504">
    <property type="protein sequence ID" value="CAL4802184.1"/>
    <property type="molecule type" value="Genomic_DNA"/>
</dbReference>
<dbReference type="Proteomes" id="UP001152797">
    <property type="component" value="Unassembled WGS sequence"/>
</dbReference>